<keyword evidence="2" id="KW-1185">Reference proteome</keyword>
<name>A0AAD2HTL8_9AGAR</name>
<evidence type="ECO:0000313" key="2">
    <source>
        <dbReference type="Proteomes" id="UP001295794"/>
    </source>
</evidence>
<gene>
    <name evidence="1" type="ORF">MYCIT1_LOCUS32871</name>
</gene>
<organism evidence="1 2">
    <name type="scientific">Mycena citricolor</name>
    <dbReference type="NCBI Taxonomy" id="2018698"/>
    <lineage>
        <taxon>Eukaryota</taxon>
        <taxon>Fungi</taxon>
        <taxon>Dikarya</taxon>
        <taxon>Basidiomycota</taxon>
        <taxon>Agaricomycotina</taxon>
        <taxon>Agaricomycetes</taxon>
        <taxon>Agaricomycetidae</taxon>
        <taxon>Agaricales</taxon>
        <taxon>Marasmiineae</taxon>
        <taxon>Mycenaceae</taxon>
        <taxon>Mycena</taxon>
    </lineage>
</organism>
<proteinExistence type="predicted"/>
<reference evidence="1" key="1">
    <citation type="submission" date="2023-11" db="EMBL/GenBank/DDBJ databases">
        <authorList>
            <person name="De Vega J J."/>
            <person name="De Vega J J."/>
        </authorList>
    </citation>
    <scope>NUCLEOTIDE SEQUENCE</scope>
</reference>
<dbReference type="EMBL" id="CAVNYO010000444">
    <property type="protein sequence ID" value="CAK5281655.1"/>
    <property type="molecule type" value="Genomic_DNA"/>
</dbReference>
<protein>
    <submittedName>
        <fullName evidence="1">Uncharacterized protein</fullName>
    </submittedName>
</protein>
<evidence type="ECO:0000313" key="1">
    <source>
        <dbReference type="EMBL" id="CAK5281655.1"/>
    </source>
</evidence>
<comment type="caution">
    <text evidence="1">The sequence shown here is derived from an EMBL/GenBank/DDBJ whole genome shotgun (WGS) entry which is preliminary data.</text>
</comment>
<dbReference type="Proteomes" id="UP001295794">
    <property type="component" value="Unassembled WGS sequence"/>
</dbReference>
<sequence length="185" mass="21164">MSDPLPTDTLSSTCTQRSPMVRDIHHAIAQAQYRDKNLDATRASARERMRRHVPPFTTTTATLTYNRRREALRQDPVAHEEALARRRSRDGVVRERARQRKFCETYGQEAYYTYYEQAPELTGRNTFPDPHLICEGDKGPVRYTPQATGASRVGRPPKPRIIGMTWRGTDGAIVNGKSKCTRPYK</sequence>
<accession>A0AAD2HTL8</accession>
<dbReference type="AlphaFoldDB" id="A0AAD2HTL8"/>